<dbReference type="Proteomes" id="UP001378592">
    <property type="component" value="Unassembled WGS sequence"/>
</dbReference>
<feature type="compositionally biased region" description="Basic and acidic residues" evidence="1">
    <location>
        <begin position="25"/>
        <end position="66"/>
    </location>
</feature>
<evidence type="ECO:0000256" key="1">
    <source>
        <dbReference type="SAM" id="MobiDB-lite"/>
    </source>
</evidence>
<sequence>MAPMRRRLSKRVVKSTFQECFEYDLPGHRIPEPKRASLPEGRTRTSISEKIKQESNVEKVVSDKNLNKVPKTKSVTTKESSKDETTKKKTSENIKVKGKESVKIKGNEISKTQGISKKLVTRTSAKLLKIKSSVASRIKAKNAFLGSDYKRFKSPQIKTKNKTPSQAQETEGNVRDGGSKGETKTASEATRNSPSTTGKVLVSTNWQPVVHLEKISVNDPKALRSGSKGKEISSRHQQPRNSTRSPDLATRLRNALKDPLAEQEDKESAISDNGISNSMVVEEVFASSHPHAGPSMLLDFEDSVYGEKKNLRNSPLERVFRDDVLPKQPGSDSALEDWPESSSENSDGEETKEENFVLDDSAITDWSGPHVNVILHWQKKFNSVTNELRNSFDSLRSIIEEKNSLIAALKNKLDSFNDSTCHKILDRILLDYDKHDPKKPATMIINSILEY</sequence>
<feature type="compositionally biased region" description="Polar residues" evidence="1">
    <location>
        <begin position="156"/>
        <end position="171"/>
    </location>
</feature>
<feature type="region of interest" description="Disordered" evidence="1">
    <location>
        <begin position="320"/>
        <end position="353"/>
    </location>
</feature>
<name>A0AAN9ZCD4_9ORTH</name>
<evidence type="ECO:0000313" key="3">
    <source>
        <dbReference type="Proteomes" id="UP001378592"/>
    </source>
</evidence>
<protein>
    <submittedName>
        <fullName evidence="2">Uncharacterized protein</fullName>
    </submittedName>
</protein>
<organism evidence="2 3">
    <name type="scientific">Gryllus longicercus</name>
    <dbReference type="NCBI Taxonomy" id="2509291"/>
    <lineage>
        <taxon>Eukaryota</taxon>
        <taxon>Metazoa</taxon>
        <taxon>Ecdysozoa</taxon>
        <taxon>Arthropoda</taxon>
        <taxon>Hexapoda</taxon>
        <taxon>Insecta</taxon>
        <taxon>Pterygota</taxon>
        <taxon>Neoptera</taxon>
        <taxon>Polyneoptera</taxon>
        <taxon>Orthoptera</taxon>
        <taxon>Ensifera</taxon>
        <taxon>Gryllidea</taxon>
        <taxon>Grylloidea</taxon>
        <taxon>Gryllidae</taxon>
        <taxon>Gryllinae</taxon>
        <taxon>Gryllus</taxon>
    </lineage>
</organism>
<keyword evidence="3" id="KW-1185">Reference proteome</keyword>
<feature type="compositionally biased region" description="Basic and acidic residues" evidence="1">
    <location>
        <begin position="172"/>
        <end position="185"/>
    </location>
</feature>
<feature type="compositionally biased region" description="Polar residues" evidence="1">
    <location>
        <begin position="186"/>
        <end position="202"/>
    </location>
</feature>
<proteinExistence type="predicted"/>
<evidence type="ECO:0000313" key="2">
    <source>
        <dbReference type="EMBL" id="KAK7871456.1"/>
    </source>
</evidence>
<dbReference type="AlphaFoldDB" id="A0AAN9ZCD4"/>
<accession>A0AAN9ZCD4</accession>
<gene>
    <name evidence="2" type="ORF">R5R35_010837</name>
</gene>
<feature type="region of interest" description="Disordered" evidence="1">
    <location>
        <begin position="217"/>
        <end position="248"/>
    </location>
</feature>
<feature type="region of interest" description="Disordered" evidence="1">
    <location>
        <begin position="25"/>
        <end position="100"/>
    </location>
</feature>
<reference evidence="2 3" key="1">
    <citation type="submission" date="2024-03" db="EMBL/GenBank/DDBJ databases">
        <title>The genome assembly and annotation of the cricket Gryllus longicercus Weissman &amp; Gray.</title>
        <authorList>
            <person name="Szrajer S."/>
            <person name="Gray D."/>
            <person name="Ylla G."/>
        </authorList>
    </citation>
    <scope>NUCLEOTIDE SEQUENCE [LARGE SCALE GENOMIC DNA]</scope>
    <source>
        <strain evidence="2">DAG 2021-001</strain>
        <tissue evidence="2">Whole body minus gut</tissue>
    </source>
</reference>
<feature type="region of interest" description="Disordered" evidence="1">
    <location>
        <begin position="149"/>
        <end position="202"/>
    </location>
</feature>
<feature type="compositionally biased region" description="Polar residues" evidence="1">
    <location>
        <begin position="235"/>
        <end position="245"/>
    </location>
</feature>
<dbReference type="EMBL" id="JAZDUA010000039">
    <property type="protein sequence ID" value="KAK7871456.1"/>
    <property type="molecule type" value="Genomic_DNA"/>
</dbReference>
<feature type="compositionally biased region" description="Basic and acidic residues" evidence="1">
    <location>
        <begin position="79"/>
        <end position="100"/>
    </location>
</feature>
<comment type="caution">
    <text evidence="2">The sequence shown here is derived from an EMBL/GenBank/DDBJ whole genome shotgun (WGS) entry which is preliminary data.</text>
</comment>